<comment type="subcellular location">
    <subcellularLocation>
        <location evidence="2">Membrane</location>
        <topology evidence="2">Multi-pass membrane protein</topology>
    </subcellularLocation>
</comment>
<dbReference type="EMBL" id="JANFMP010000002">
    <property type="protein sequence ID" value="MDG4525994.1"/>
    <property type="molecule type" value="Genomic_DNA"/>
</dbReference>
<dbReference type="InterPro" id="IPR050398">
    <property type="entry name" value="HssS/ArlS-like"/>
</dbReference>
<feature type="transmembrane region" description="Helical" evidence="11">
    <location>
        <begin position="21"/>
        <end position="40"/>
    </location>
</feature>
<dbReference type="PROSITE" id="PS50109">
    <property type="entry name" value="HIS_KIN"/>
    <property type="match status" value="1"/>
</dbReference>
<dbReference type="CDD" id="cd00082">
    <property type="entry name" value="HisKA"/>
    <property type="match status" value="1"/>
</dbReference>
<dbReference type="AlphaFoldDB" id="A0A9X4MU08"/>
<dbReference type="Pfam" id="PF00512">
    <property type="entry name" value="HisKA"/>
    <property type="match status" value="1"/>
</dbReference>
<dbReference type="InterPro" id="IPR003594">
    <property type="entry name" value="HATPase_dom"/>
</dbReference>
<evidence type="ECO:0000256" key="9">
    <source>
        <dbReference type="ARBA" id="ARBA00023012"/>
    </source>
</evidence>
<dbReference type="PANTHER" id="PTHR45528">
    <property type="entry name" value="SENSOR HISTIDINE KINASE CPXA"/>
    <property type="match status" value="1"/>
</dbReference>
<keyword evidence="7 13" id="KW-0418">Kinase</keyword>
<dbReference type="FunFam" id="1.10.287.130:FF:000001">
    <property type="entry name" value="Two-component sensor histidine kinase"/>
    <property type="match status" value="1"/>
</dbReference>
<comment type="caution">
    <text evidence="13">The sequence shown here is derived from an EMBL/GenBank/DDBJ whole genome shotgun (WGS) entry which is preliminary data.</text>
</comment>
<evidence type="ECO:0000256" key="11">
    <source>
        <dbReference type="SAM" id="Phobius"/>
    </source>
</evidence>
<evidence type="ECO:0000313" key="13">
    <source>
        <dbReference type="EMBL" id="MDG4525994.1"/>
    </source>
</evidence>
<protein>
    <recommendedName>
        <fullName evidence="3">histidine kinase</fullName>
        <ecNumber evidence="3">2.7.13.3</ecNumber>
    </recommendedName>
</protein>
<reference evidence="13" key="1">
    <citation type="submission" date="2022-07" db="EMBL/GenBank/DDBJ databases">
        <title>Whole Genome Sequencing of Streptococcus suis.</title>
        <authorList>
            <person name="Dai X."/>
            <person name="Huang J."/>
            <person name="Wang L."/>
        </authorList>
    </citation>
    <scope>NUCLEOTIDE SEQUENCE</scope>
    <source>
        <strain evidence="13">XNB2</strain>
    </source>
</reference>
<dbReference type="CDD" id="cd00075">
    <property type="entry name" value="HATPase"/>
    <property type="match status" value="1"/>
</dbReference>
<evidence type="ECO:0000256" key="6">
    <source>
        <dbReference type="ARBA" id="ARBA00022692"/>
    </source>
</evidence>
<keyword evidence="6 11" id="KW-0812">Transmembrane</keyword>
<dbReference type="SMART" id="SM00388">
    <property type="entry name" value="HisKA"/>
    <property type="match status" value="1"/>
</dbReference>
<dbReference type="Gene3D" id="3.30.565.10">
    <property type="entry name" value="Histidine kinase-like ATPase, C-terminal domain"/>
    <property type="match status" value="1"/>
</dbReference>
<dbReference type="Pfam" id="PF02518">
    <property type="entry name" value="HATPase_c"/>
    <property type="match status" value="1"/>
</dbReference>
<dbReference type="Proteomes" id="UP001152875">
    <property type="component" value="Unassembled WGS sequence"/>
</dbReference>
<dbReference type="PRINTS" id="PR00344">
    <property type="entry name" value="BCTRLSENSOR"/>
</dbReference>
<dbReference type="InterPro" id="IPR036890">
    <property type="entry name" value="HATPase_C_sf"/>
</dbReference>
<dbReference type="GO" id="GO:0000155">
    <property type="term" value="F:phosphorelay sensor kinase activity"/>
    <property type="evidence" value="ECO:0007669"/>
    <property type="project" value="InterPro"/>
</dbReference>
<dbReference type="InterPro" id="IPR036097">
    <property type="entry name" value="HisK_dim/P_sf"/>
</dbReference>
<dbReference type="SUPFAM" id="SSF47384">
    <property type="entry name" value="Homodimeric domain of signal transducing histidine kinase"/>
    <property type="match status" value="1"/>
</dbReference>
<dbReference type="EC" id="2.7.13.3" evidence="3"/>
<dbReference type="Gene3D" id="1.10.287.130">
    <property type="match status" value="1"/>
</dbReference>
<organism evidence="13 14">
    <name type="scientific">Streptococcus suis</name>
    <dbReference type="NCBI Taxonomy" id="1307"/>
    <lineage>
        <taxon>Bacteria</taxon>
        <taxon>Bacillati</taxon>
        <taxon>Bacillota</taxon>
        <taxon>Bacilli</taxon>
        <taxon>Lactobacillales</taxon>
        <taxon>Streptococcaceae</taxon>
        <taxon>Streptococcus</taxon>
    </lineage>
</organism>
<dbReference type="SUPFAM" id="SSF55874">
    <property type="entry name" value="ATPase domain of HSP90 chaperone/DNA topoisomerase II/histidine kinase"/>
    <property type="match status" value="1"/>
</dbReference>
<dbReference type="InterPro" id="IPR005467">
    <property type="entry name" value="His_kinase_dom"/>
</dbReference>
<dbReference type="GO" id="GO:0016020">
    <property type="term" value="C:membrane"/>
    <property type="evidence" value="ECO:0007669"/>
    <property type="project" value="UniProtKB-SubCell"/>
</dbReference>
<keyword evidence="5" id="KW-0808">Transferase</keyword>
<evidence type="ECO:0000256" key="7">
    <source>
        <dbReference type="ARBA" id="ARBA00022777"/>
    </source>
</evidence>
<evidence type="ECO:0000259" key="12">
    <source>
        <dbReference type="PROSITE" id="PS50109"/>
    </source>
</evidence>
<gene>
    <name evidence="13" type="ORF">NOL13_00985</name>
</gene>
<dbReference type="RefSeq" id="WP_024399188.1">
    <property type="nucleotide sequence ID" value="NZ_CP082204.1"/>
</dbReference>
<evidence type="ECO:0000256" key="4">
    <source>
        <dbReference type="ARBA" id="ARBA00022553"/>
    </source>
</evidence>
<name>A0A9X4MU08_STRSU</name>
<feature type="transmembrane region" description="Helical" evidence="11">
    <location>
        <begin position="156"/>
        <end position="182"/>
    </location>
</feature>
<dbReference type="InterPro" id="IPR003661">
    <property type="entry name" value="HisK_dim/P_dom"/>
</dbReference>
<evidence type="ECO:0000256" key="1">
    <source>
        <dbReference type="ARBA" id="ARBA00000085"/>
    </source>
</evidence>
<evidence type="ECO:0000313" key="14">
    <source>
        <dbReference type="Proteomes" id="UP001152875"/>
    </source>
</evidence>
<dbReference type="InterPro" id="IPR004358">
    <property type="entry name" value="Sig_transdc_His_kin-like_C"/>
</dbReference>
<comment type="catalytic activity">
    <reaction evidence="1">
        <text>ATP + protein L-histidine = ADP + protein N-phospho-L-histidine.</text>
        <dbReference type="EC" id="2.7.13.3"/>
    </reaction>
</comment>
<evidence type="ECO:0000256" key="3">
    <source>
        <dbReference type="ARBA" id="ARBA00012438"/>
    </source>
</evidence>
<evidence type="ECO:0000256" key="8">
    <source>
        <dbReference type="ARBA" id="ARBA00022989"/>
    </source>
</evidence>
<feature type="domain" description="Histidine kinase" evidence="12">
    <location>
        <begin position="246"/>
        <end position="467"/>
    </location>
</feature>
<keyword evidence="8 11" id="KW-1133">Transmembrane helix</keyword>
<keyword evidence="4" id="KW-0597">Phosphoprotein</keyword>
<evidence type="ECO:0000256" key="10">
    <source>
        <dbReference type="ARBA" id="ARBA00023136"/>
    </source>
</evidence>
<dbReference type="SMART" id="SM00387">
    <property type="entry name" value="HATPase_c"/>
    <property type="match status" value="1"/>
</dbReference>
<accession>A0A9X4MU08</accession>
<evidence type="ECO:0000256" key="2">
    <source>
        <dbReference type="ARBA" id="ARBA00004141"/>
    </source>
</evidence>
<proteinExistence type="predicted"/>
<keyword evidence="9" id="KW-0902">Two-component regulatory system</keyword>
<keyword evidence="10 11" id="KW-0472">Membrane</keyword>
<sequence>MTDEKKKLEIVSLRNRIVKKVFLTTIIGTFFLLASLWALVYSTSNNRERAAMQQTQERLEDFLKHDIQIQKGLNSYLDILPFRDDLIVLVFDKQEHLLYASDQTFDRISIGELGVIESVRQDSRSYYRLTSLIQLDDGTELYLQQYRSFFSGHIQLWFVLVVISISILLLAISFLFTVYRTVSDEVYPIRKLNTAFRQIIDDSFGTKSQILYEDGILEIQQIADNYNQLILNMEEQNAKQIQFISDVSHELRTPVTVLKGYINMLLRWGREDEVVLEESLQSSLKEAQRMEIMIKDMLDMIRIQGNIADHLDDVTDVEESILDVVDNFKVLRNDFKFVFTENRELLPLAQIYQVHFEQMIVILIDNAIKYSAENKEIEISATENLEKQTIQVLVRDHGQGISQEDLKHIFDRFYRASKARTSKDTQAGVGIGLSILKKLADAYSIQVSVRSEPGVGTEFILDIPQVPEEK</sequence>
<evidence type="ECO:0000256" key="5">
    <source>
        <dbReference type="ARBA" id="ARBA00022679"/>
    </source>
</evidence>
<dbReference type="PANTHER" id="PTHR45528:SF12">
    <property type="entry name" value="SENSOR HISTIDINE KINASE ARSS"/>
    <property type="match status" value="1"/>
</dbReference>